<dbReference type="HAMAP" id="MF_01812">
    <property type="entry name" value="Eis"/>
    <property type="match status" value="1"/>
</dbReference>
<comment type="subunit">
    <text evidence="4">Homohexamer; trimer of dimers.</text>
</comment>
<keyword evidence="2 4" id="KW-0808">Transferase</keyword>
<dbReference type="PROSITE" id="PS51186">
    <property type="entry name" value="GNAT"/>
    <property type="match status" value="1"/>
</dbReference>
<feature type="active site" description="Proton donor" evidence="4">
    <location>
        <position position="117"/>
    </location>
</feature>
<feature type="domain" description="N-acetyltransferase" evidence="5">
    <location>
        <begin position="2"/>
        <end position="144"/>
    </location>
</feature>
<dbReference type="Pfam" id="PF17668">
    <property type="entry name" value="Acetyltransf_17"/>
    <property type="match status" value="1"/>
</dbReference>
<feature type="binding site" evidence="4">
    <location>
        <begin position="112"/>
        <end position="113"/>
    </location>
    <ligand>
        <name>acetyl-CoA</name>
        <dbReference type="ChEBI" id="CHEBI:57288"/>
    </ligand>
</feature>
<dbReference type="OrthoDB" id="8399956at2"/>
<feature type="binding site" evidence="4">
    <location>
        <begin position="84"/>
        <end position="89"/>
    </location>
    <ligand>
        <name>acetyl-CoA</name>
        <dbReference type="ChEBI" id="CHEBI:57288"/>
    </ligand>
</feature>
<dbReference type="Pfam" id="PF13527">
    <property type="entry name" value="Acetyltransf_9"/>
    <property type="match status" value="1"/>
</dbReference>
<dbReference type="InterPro" id="IPR000182">
    <property type="entry name" value="GNAT_dom"/>
</dbReference>
<feature type="binding site" evidence="4">
    <location>
        <begin position="76"/>
        <end position="78"/>
    </location>
    <ligand>
        <name>acetyl-CoA</name>
        <dbReference type="ChEBI" id="CHEBI:57288"/>
    </ligand>
</feature>
<dbReference type="Pfam" id="PF13530">
    <property type="entry name" value="SCP2_2"/>
    <property type="match status" value="1"/>
</dbReference>
<dbReference type="InterPro" id="IPR016181">
    <property type="entry name" value="Acyl_CoA_acyltransferase"/>
</dbReference>
<evidence type="ECO:0000256" key="2">
    <source>
        <dbReference type="ARBA" id="ARBA00022679"/>
    </source>
</evidence>
<sequence>MIEIRDLPESDVDRMVDLAGMVFHVRVDPERDRWKPLRAERAGAYDGGELVGQVATLPMRLAVPGALLDCSAVSLVGVLPTHRRRGILSSLMDRTLADAVAARRPVSALWASEGAIYGRYGFGLATRAIGLEVDTSRPLALRTPPDERPLRLIDPGSAPEVLDPIHRRGLEARPGGLVRDPEWWARAILPPVDGDAAGHTGPRVVVHPGGYAVYRAAGNGTIRVVDLVADTPRIEAALWRFLASIDLTSRVHAPSRPVDDLLPYMAADPDQVSVKEDYGALWLRLIDVPAALRARSWAAEDAFVLEVEDDRLPANAGRWRLTTGPAPSCEPTADPPDLAMTAADLASVYLGGTSPRTLSRVGAITERTEGAAARLAAALAVPLAPYLNDEF</sequence>
<dbReference type="SUPFAM" id="SSF55718">
    <property type="entry name" value="SCP-like"/>
    <property type="match status" value="1"/>
</dbReference>
<evidence type="ECO:0000256" key="3">
    <source>
        <dbReference type="ARBA" id="ARBA00023315"/>
    </source>
</evidence>
<feature type="active site" description="Proton acceptor; via carboxylate" evidence="4">
    <location>
        <position position="391"/>
    </location>
</feature>
<dbReference type="CDD" id="cd04301">
    <property type="entry name" value="NAT_SF"/>
    <property type="match status" value="1"/>
</dbReference>
<dbReference type="Proteomes" id="UP000198318">
    <property type="component" value="Unassembled WGS sequence"/>
</dbReference>
<dbReference type="InterPro" id="IPR036527">
    <property type="entry name" value="SCP2_sterol-bd_dom_sf"/>
</dbReference>
<accession>A0A239G9E2</accession>
<organism evidence="6 7">
    <name type="scientific">Actinomadura meyerae</name>
    <dbReference type="NCBI Taxonomy" id="240840"/>
    <lineage>
        <taxon>Bacteria</taxon>
        <taxon>Bacillati</taxon>
        <taxon>Actinomycetota</taxon>
        <taxon>Actinomycetes</taxon>
        <taxon>Streptosporangiales</taxon>
        <taxon>Thermomonosporaceae</taxon>
        <taxon>Actinomadura</taxon>
    </lineage>
</organism>
<reference evidence="6 7" key="1">
    <citation type="submission" date="2017-06" db="EMBL/GenBank/DDBJ databases">
        <authorList>
            <person name="Kim H.J."/>
            <person name="Triplett B.A."/>
        </authorList>
    </citation>
    <scope>NUCLEOTIDE SEQUENCE [LARGE SCALE GENOMIC DNA]</scope>
    <source>
        <strain evidence="6 7">DSM 44715</strain>
    </source>
</reference>
<gene>
    <name evidence="6" type="ORF">SAMN05443665_100763</name>
</gene>
<dbReference type="GO" id="GO:0034069">
    <property type="term" value="F:aminoglycoside N-acetyltransferase activity"/>
    <property type="evidence" value="ECO:0007669"/>
    <property type="project" value="TreeGrafter"/>
</dbReference>
<dbReference type="GO" id="GO:0030649">
    <property type="term" value="P:aminoglycoside antibiotic catabolic process"/>
    <property type="evidence" value="ECO:0007669"/>
    <property type="project" value="TreeGrafter"/>
</dbReference>
<keyword evidence="7" id="KW-1185">Reference proteome</keyword>
<dbReference type="PANTHER" id="PTHR37817:SF1">
    <property type="entry name" value="N-ACETYLTRANSFERASE EIS"/>
    <property type="match status" value="1"/>
</dbReference>
<keyword evidence="3 4" id="KW-0012">Acyltransferase</keyword>
<dbReference type="InterPro" id="IPR041380">
    <property type="entry name" value="Acetyltransf_17"/>
</dbReference>
<comment type="similarity">
    <text evidence="1 4">Belongs to the acetyltransferase Eis family.</text>
</comment>
<evidence type="ECO:0000256" key="4">
    <source>
        <dbReference type="HAMAP-Rule" id="MF_01812"/>
    </source>
</evidence>
<dbReference type="Gene3D" id="3.40.630.30">
    <property type="match status" value="2"/>
</dbReference>
<dbReference type="Gene3D" id="3.30.1050.10">
    <property type="entry name" value="SCP2 sterol-binding domain"/>
    <property type="match status" value="1"/>
</dbReference>
<proteinExistence type="inferred from homology"/>
<protein>
    <submittedName>
        <fullName evidence="6">Predicted acetyltransferase</fullName>
    </submittedName>
</protein>
<evidence type="ECO:0000313" key="7">
    <source>
        <dbReference type="Proteomes" id="UP000198318"/>
    </source>
</evidence>
<dbReference type="PANTHER" id="PTHR37817">
    <property type="entry name" value="N-ACETYLTRANSFERASE EIS"/>
    <property type="match status" value="1"/>
</dbReference>
<dbReference type="InterPro" id="IPR022902">
    <property type="entry name" value="NAcTrfase_Eis"/>
</dbReference>
<evidence type="ECO:0000313" key="6">
    <source>
        <dbReference type="EMBL" id="SNS65322.1"/>
    </source>
</evidence>
<dbReference type="EMBL" id="FZOR01000007">
    <property type="protein sequence ID" value="SNS65322.1"/>
    <property type="molecule type" value="Genomic_DNA"/>
</dbReference>
<dbReference type="InterPro" id="IPR025559">
    <property type="entry name" value="Eis_dom"/>
</dbReference>
<dbReference type="InterPro" id="IPR051554">
    <property type="entry name" value="Acetyltransferase_Eis"/>
</dbReference>
<evidence type="ECO:0000259" key="5">
    <source>
        <dbReference type="PROSITE" id="PS51186"/>
    </source>
</evidence>
<dbReference type="NCBIfam" id="NF002367">
    <property type="entry name" value="PRK01346.1-4"/>
    <property type="match status" value="1"/>
</dbReference>
<dbReference type="RefSeq" id="WP_089325660.1">
    <property type="nucleotide sequence ID" value="NZ_FZOR01000007.1"/>
</dbReference>
<dbReference type="SUPFAM" id="SSF55729">
    <property type="entry name" value="Acyl-CoA N-acyltransferases (Nat)"/>
    <property type="match status" value="1"/>
</dbReference>
<name>A0A239G9E2_9ACTN</name>
<dbReference type="AlphaFoldDB" id="A0A239G9E2"/>
<evidence type="ECO:0000256" key="1">
    <source>
        <dbReference type="ARBA" id="ARBA00009213"/>
    </source>
</evidence>